<dbReference type="Pfam" id="PF08282">
    <property type="entry name" value="Hydrolase_3"/>
    <property type="match status" value="1"/>
</dbReference>
<name>A0A3G9JB11_9FIRM</name>
<dbReference type="AlphaFoldDB" id="A0A3G9JB11"/>
<sequence length="279" mass="31421">MKYLFFDVDGTLLGKSRFITDNTIKALHKVKDAGHKVFICTGRAPTSIVGGNLEKVPADGFIASAGGFVNVEGEYIFKNYIDPTTLMEVMTLFTNHKVLFALETEKAIYQTPGVNEFFDMKHHQEFGDNVELQRFFELKRVKENRTSILEFDPQTIGVTKVSFIAQDRYLFLDIVKYLTDHFNVVTFNSENDDFINGEIILKNCTKADGIKRVLKAEGGSLEDTISFGDSMNDYQMVATTHEAYVSQKAPEKLKDIATGTFEDPDADGIAHLLDTLHLY</sequence>
<evidence type="ECO:0008006" key="3">
    <source>
        <dbReference type="Google" id="ProtNLM"/>
    </source>
</evidence>
<dbReference type="PANTHER" id="PTHR10000:SF25">
    <property type="entry name" value="PHOSPHATASE YKRA-RELATED"/>
    <property type="match status" value="1"/>
</dbReference>
<evidence type="ECO:0000313" key="1">
    <source>
        <dbReference type="EMBL" id="BBH27592.1"/>
    </source>
</evidence>
<reference evidence="1 2" key="1">
    <citation type="submission" date="2018-11" db="EMBL/GenBank/DDBJ databases">
        <title>Novel Erysipelotrichaceae bacterium isolated from small intestine of a swine.</title>
        <authorList>
            <person name="Kim J.S."/>
            <person name="Choe H."/>
            <person name="Lee Y.R."/>
            <person name="Kim K.M."/>
            <person name="Park D.S."/>
        </authorList>
    </citation>
    <scope>NUCLEOTIDE SEQUENCE [LARGE SCALE GENOMIC DNA]</scope>
    <source>
        <strain evidence="1 2">SG0102</strain>
    </source>
</reference>
<dbReference type="GO" id="GO:0005829">
    <property type="term" value="C:cytosol"/>
    <property type="evidence" value="ECO:0007669"/>
    <property type="project" value="TreeGrafter"/>
</dbReference>
<dbReference type="InterPro" id="IPR036412">
    <property type="entry name" value="HAD-like_sf"/>
</dbReference>
<gene>
    <name evidence="1" type="ORF">SG0102_25260</name>
</gene>
<dbReference type="Gene3D" id="3.40.50.1000">
    <property type="entry name" value="HAD superfamily/HAD-like"/>
    <property type="match status" value="1"/>
</dbReference>
<dbReference type="InterPro" id="IPR023214">
    <property type="entry name" value="HAD_sf"/>
</dbReference>
<dbReference type="InParanoid" id="A0A3G9JB11"/>
<protein>
    <recommendedName>
        <fullName evidence="3">Haloacid dehalogenase</fullName>
    </recommendedName>
</protein>
<dbReference type="Gene3D" id="3.30.1240.10">
    <property type="match status" value="1"/>
</dbReference>
<dbReference type="RefSeq" id="WP_231999804.1">
    <property type="nucleotide sequence ID" value="NZ_AP019309.1"/>
</dbReference>
<keyword evidence="2" id="KW-1185">Reference proteome</keyword>
<dbReference type="NCBIfam" id="TIGR01484">
    <property type="entry name" value="HAD-SF-IIB"/>
    <property type="match status" value="1"/>
</dbReference>
<dbReference type="GO" id="GO:0000287">
    <property type="term" value="F:magnesium ion binding"/>
    <property type="evidence" value="ECO:0007669"/>
    <property type="project" value="TreeGrafter"/>
</dbReference>
<dbReference type="EMBL" id="AP019309">
    <property type="protein sequence ID" value="BBH27592.1"/>
    <property type="molecule type" value="Genomic_DNA"/>
</dbReference>
<dbReference type="InterPro" id="IPR006379">
    <property type="entry name" value="HAD-SF_hydro_IIB"/>
</dbReference>
<dbReference type="SUPFAM" id="SSF56784">
    <property type="entry name" value="HAD-like"/>
    <property type="match status" value="1"/>
</dbReference>
<organism evidence="1 2">
    <name type="scientific">Intestinibaculum porci</name>
    <dbReference type="NCBI Taxonomy" id="2487118"/>
    <lineage>
        <taxon>Bacteria</taxon>
        <taxon>Bacillati</taxon>
        <taxon>Bacillota</taxon>
        <taxon>Erysipelotrichia</taxon>
        <taxon>Erysipelotrichales</taxon>
        <taxon>Erysipelotrichaceae</taxon>
        <taxon>Intestinibaculum</taxon>
    </lineage>
</organism>
<accession>A0A3G9JB11</accession>
<dbReference type="KEGG" id="ebm:SG0102_25260"/>
<dbReference type="PANTHER" id="PTHR10000">
    <property type="entry name" value="PHOSPHOSERINE PHOSPHATASE"/>
    <property type="match status" value="1"/>
</dbReference>
<evidence type="ECO:0000313" key="2">
    <source>
        <dbReference type="Proteomes" id="UP000268059"/>
    </source>
</evidence>
<proteinExistence type="predicted"/>
<dbReference type="GO" id="GO:0016791">
    <property type="term" value="F:phosphatase activity"/>
    <property type="evidence" value="ECO:0007669"/>
    <property type="project" value="TreeGrafter"/>
</dbReference>
<dbReference type="Proteomes" id="UP000268059">
    <property type="component" value="Chromosome"/>
</dbReference>